<feature type="region of interest" description="Disordered" evidence="1">
    <location>
        <begin position="255"/>
        <end position="299"/>
    </location>
</feature>
<feature type="compositionally biased region" description="Pro residues" evidence="1">
    <location>
        <begin position="287"/>
        <end position="299"/>
    </location>
</feature>
<reference evidence="3" key="1">
    <citation type="journal article" date="2018" name="Nat. Microbiol.">
        <title>Leveraging single-cell genomics to expand the fungal tree of life.</title>
        <authorList>
            <person name="Ahrendt S.R."/>
            <person name="Quandt C.A."/>
            <person name="Ciobanu D."/>
            <person name="Clum A."/>
            <person name="Salamov A."/>
            <person name="Andreopoulos B."/>
            <person name="Cheng J.F."/>
            <person name="Woyke T."/>
            <person name="Pelin A."/>
            <person name="Henrissat B."/>
            <person name="Reynolds N.K."/>
            <person name="Benny G.L."/>
            <person name="Smith M.E."/>
            <person name="James T.Y."/>
            <person name="Grigoriev I.V."/>
        </authorList>
    </citation>
    <scope>NUCLEOTIDE SEQUENCE [LARGE SCALE GENOMIC DNA]</scope>
</reference>
<proteinExistence type="predicted"/>
<feature type="compositionally biased region" description="Low complexity" evidence="1">
    <location>
        <begin position="68"/>
        <end position="84"/>
    </location>
</feature>
<dbReference type="OrthoDB" id="2129662at2759"/>
<evidence type="ECO:0000256" key="1">
    <source>
        <dbReference type="SAM" id="MobiDB-lite"/>
    </source>
</evidence>
<dbReference type="Proteomes" id="UP000269721">
    <property type="component" value="Unassembled WGS sequence"/>
</dbReference>
<keyword evidence="3" id="KW-1185">Reference proteome</keyword>
<dbReference type="AlphaFoldDB" id="A0A4P9W8H0"/>
<evidence type="ECO:0000313" key="2">
    <source>
        <dbReference type="EMBL" id="RKO88402.1"/>
    </source>
</evidence>
<sequence length="587" mass="62522">MSDANSLAFESFLKDLQAAESSLAPPSPELGSPVSPATSTSSLADSVVDAAGGRTRWGPLESWSADGARSSPFDPSSVSSPAPAYSLQDDFDTRSFSSMASSASSDATLSPAQTNLLDLLDLGFLADPMMTEADPVVFQGTDFTPTMRGVAPVHLFGQVPTAIPGRCPDLFRPIPDLQFENPSSPHSFTSVAALPPRQPFPAHEFSSSPMGIQQEIPMGWKNVAVGAEPFAMEGDNAYIESPPLASLSAPGSFVFASRSPPRPPAPPPPITYLQPPHHQHQQYAMSYPPPHSLRAAPPPRLRSLSAVPLLASRSAQRANPYPKWNLDRNPPPTSTLSPSSSPPRVSTSPTPTPSPTLSTRPLPPPEPPPPPPLPLPHPEPPAPPLRTKGQRGIRSMTEHPAHCRRCRAFMGTVLLFGPAGKVDAPYVIDMACAACAEVESPVVPTSQARRKRKKPEGRDVPLECECCKDIKGMGGVRAGGGEPGRGDWVVPDFGTEFVCAPCGAKYAFCSECGSGGKHRTGKYRPKELFLSRRTCSLFHSRAGDLASVRTRVYTASELANEPELEGLLEDIKAMYVNTSAISIAVPK</sequence>
<feature type="compositionally biased region" description="Low complexity" evidence="1">
    <location>
        <begin position="334"/>
        <end position="360"/>
    </location>
</feature>
<feature type="compositionally biased region" description="Pro residues" evidence="1">
    <location>
        <begin position="361"/>
        <end position="384"/>
    </location>
</feature>
<feature type="region of interest" description="Disordered" evidence="1">
    <location>
        <begin position="314"/>
        <end position="398"/>
    </location>
</feature>
<dbReference type="EMBL" id="KZ996742">
    <property type="protein sequence ID" value="RKO88402.1"/>
    <property type="molecule type" value="Genomic_DNA"/>
</dbReference>
<organism evidence="2 3">
    <name type="scientific">Blyttiomyces helicus</name>
    <dbReference type="NCBI Taxonomy" id="388810"/>
    <lineage>
        <taxon>Eukaryota</taxon>
        <taxon>Fungi</taxon>
        <taxon>Fungi incertae sedis</taxon>
        <taxon>Chytridiomycota</taxon>
        <taxon>Chytridiomycota incertae sedis</taxon>
        <taxon>Chytridiomycetes</taxon>
        <taxon>Chytridiomycetes incertae sedis</taxon>
        <taxon>Blyttiomyces</taxon>
    </lineage>
</organism>
<feature type="region of interest" description="Disordered" evidence="1">
    <location>
        <begin position="20"/>
        <end position="84"/>
    </location>
</feature>
<accession>A0A4P9W8H0</accession>
<evidence type="ECO:0000313" key="3">
    <source>
        <dbReference type="Proteomes" id="UP000269721"/>
    </source>
</evidence>
<name>A0A4P9W8H0_9FUNG</name>
<protein>
    <submittedName>
        <fullName evidence="2">Uncharacterized protein</fullName>
    </submittedName>
</protein>
<feature type="compositionally biased region" description="Polar residues" evidence="1">
    <location>
        <begin position="35"/>
        <end position="44"/>
    </location>
</feature>
<feature type="non-terminal residue" evidence="2">
    <location>
        <position position="587"/>
    </location>
</feature>
<gene>
    <name evidence="2" type="ORF">BDK51DRAFT_39378</name>
</gene>
<feature type="compositionally biased region" description="Pro residues" evidence="1">
    <location>
        <begin position="260"/>
        <end position="270"/>
    </location>
</feature>
<dbReference type="PRINTS" id="PR01217">
    <property type="entry name" value="PRICHEXTENSN"/>
</dbReference>